<dbReference type="InParanoid" id="A0A2G4YMX2"/>
<dbReference type="PANTHER" id="PTHR37946:SF1">
    <property type="entry name" value="SLL1969 PROTEIN"/>
    <property type="match status" value="1"/>
</dbReference>
<dbReference type="Proteomes" id="UP000229730">
    <property type="component" value="Unassembled WGS sequence"/>
</dbReference>
<dbReference type="InterPro" id="IPR000073">
    <property type="entry name" value="AB_hydrolase_1"/>
</dbReference>
<evidence type="ECO:0000259" key="1">
    <source>
        <dbReference type="Pfam" id="PF12697"/>
    </source>
</evidence>
<dbReference type="EMBL" id="PDEM01000031">
    <property type="protein sequence ID" value="PHZ83679.1"/>
    <property type="molecule type" value="Genomic_DNA"/>
</dbReference>
<dbReference type="AlphaFoldDB" id="A0A2G4YMX2"/>
<comment type="caution">
    <text evidence="2">The sequence shown here is derived from an EMBL/GenBank/DDBJ whole genome shotgun (WGS) entry which is preliminary data.</text>
</comment>
<feature type="domain" description="AB hydrolase-1" evidence="1">
    <location>
        <begin position="83"/>
        <end position="195"/>
    </location>
</feature>
<dbReference type="Gene3D" id="3.40.50.1820">
    <property type="entry name" value="alpha/beta hydrolase"/>
    <property type="match status" value="1"/>
</dbReference>
<gene>
    <name evidence="2" type="ORF">CRD36_14985</name>
</gene>
<dbReference type="RefSeq" id="WP_099474700.1">
    <property type="nucleotide sequence ID" value="NZ_CP041025.1"/>
</dbReference>
<proteinExistence type="predicted"/>
<dbReference type="PANTHER" id="PTHR37946">
    <property type="entry name" value="SLL1969 PROTEIN"/>
    <property type="match status" value="1"/>
</dbReference>
<name>A0A2G4YMX2_9PROT</name>
<accession>A0A2G4YMX2</accession>
<dbReference type="OrthoDB" id="275181at2"/>
<keyword evidence="3" id="KW-1185">Reference proteome</keyword>
<evidence type="ECO:0000313" key="2">
    <source>
        <dbReference type="EMBL" id="PHZ83679.1"/>
    </source>
</evidence>
<protein>
    <recommendedName>
        <fullName evidence="1">AB hydrolase-1 domain-containing protein</fullName>
    </recommendedName>
</protein>
<evidence type="ECO:0000313" key="3">
    <source>
        <dbReference type="Proteomes" id="UP000229730"/>
    </source>
</evidence>
<dbReference type="Pfam" id="PF12697">
    <property type="entry name" value="Abhydrolase_6"/>
    <property type="match status" value="1"/>
</dbReference>
<dbReference type="SUPFAM" id="SSF53474">
    <property type="entry name" value="alpha/beta-Hydrolases"/>
    <property type="match status" value="1"/>
</dbReference>
<reference evidence="2 3" key="1">
    <citation type="submission" date="2017-10" db="EMBL/GenBank/DDBJ databases">
        <title>Frigbacter circumglobatus gen. nov. sp. nov., isolated from sediment cultured in situ.</title>
        <authorList>
            <person name="Zhao Z."/>
        </authorList>
    </citation>
    <scope>NUCLEOTIDE SEQUENCE [LARGE SCALE GENOMIC DNA]</scope>
    <source>
        <strain evidence="2 3">ZYL</strain>
    </source>
</reference>
<sequence>MNWDLPEHPVNMKGPTLGGKYVWSDIYLLGDWHIQKNVLTGHHRLLDGRDIRQAWGSYDHCLAELAKFKDKLGLTFPKPHIFLLLHGLARHKKTMTKTAAYLRERGHAAYCLNYPSTFQSLDAHADDLENLLNNLAGVTSVSFIGHSLGGLLARELLRRKDGWRSKVDARHLMMLGTPNNGARIADMLGGIRLFHTIAGPSGQDVMPVKALKLPPPDIPTLVIAGGRNTPTGYNPILGEDNDGIVTVRETRLEGMTDFRLVNVIHTTIMDHPETLHAIEEFIAAY</sequence>
<organism evidence="2 3">
    <name type="scientific">Paremcibacter congregatus</name>
    <dbReference type="NCBI Taxonomy" id="2043170"/>
    <lineage>
        <taxon>Bacteria</taxon>
        <taxon>Pseudomonadati</taxon>
        <taxon>Pseudomonadota</taxon>
        <taxon>Alphaproteobacteria</taxon>
        <taxon>Emcibacterales</taxon>
        <taxon>Emcibacteraceae</taxon>
        <taxon>Paremcibacter</taxon>
    </lineage>
</organism>
<dbReference type="InterPro" id="IPR029058">
    <property type="entry name" value="AB_hydrolase_fold"/>
</dbReference>